<dbReference type="EMBL" id="VSSQ01001011">
    <property type="protein sequence ID" value="MPM04129.1"/>
    <property type="molecule type" value="Genomic_DNA"/>
</dbReference>
<evidence type="ECO:0000313" key="2">
    <source>
        <dbReference type="EMBL" id="MPM04129.1"/>
    </source>
</evidence>
<dbReference type="Gene3D" id="3.10.129.10">
    <property type="entry name" value="Hotdog Thioesterase"/>
    <property type="match status" value="1"/>
</dbReference>
<name>A0A644WKI4_9ZZZZ</name>
<dbReference type="SUPFAM" id="SSF54637">
    <property type="entry name" value="Thioesterase/thiol ester dehydrase-isomerase"/>
    <property type="match status" value="1"/>
</dbReference>
<feature type="domain" description="Fluoroacetyl-CoA-specific thioesterase-like" evidence="1">
    <location>
        <begin position="19"/>
        <end position="119"/>
    </location>
</feature>
<sequence length="128" mass="13616">MKELQTGLTATVSETVLYTNTASALGSGLLDVYATPAMVALMEKAAVTAIEPFLEESEGSVGIKMNISHDSATLPGKIVSATAELTAIDGRRLVFSVTARDEYGPIGQGVHERFIINNEKFLAKLKSK</sequence>
<protein>
    <recommendedName>
        <fullName evidence="1">Fluoroacetyl-CoA-specific thioesterase-like domain-containing protein</fullName>
    </recommendedName>
</protein>
<organism evidence="2">
    <name type="scientific">bioreactor metagenome</name>
    <dbReference type="NCBI Taxonomy" id="1076179"/>
    <lineage>
        <taxon>unclassified sequences</taxon>
        <taxon>metagenomes</taxon>
        <taxon>ecological metagenomes</taxon>
    </lineage>
</organism>
<dbReference type="InterPro" id="IPR025540">
    <property type="entry name" value="FlK"/>
</dbReference>
<evidence type="ECO:0000259" key="1">
    <source>
        <dbReference type="Pfam" id="PF22636"/>
    </source>
</evidence>
<gene>
    <name evidence="2" type="ORF">SDC9_50399</name>
</gene>
<dbReference type="CDD" id="cd03440">
    <property type="entry name" value="hot_dog"/>
    <property type="match status" value="1"/>
</dbReference>
<dbReference type="InterPro" id="IPR029069">
    <property type="entry name" value="HotDog_dom_sf"/>
</dbReference>
<proteinExistence type="predicted"/>
<dbReference type="PIRSF" id="PIRSF014972">
    <property type="entry name" value="FlK"/>
    <property type="match status" value="1"/>
</dbReference>
<accession>A0A644WKI4</accession>
<dbReference type="AlphaFoldDB" id="A0A644WKI4"/>
<dbReference type="Pfam" id="PF22636">
    <property type="entry name" value="FlK"/>
    <property type="match status" value="1"/>
</dbReference>
<reference evidence="2" key="1">
    <citation type="submission" date="2019-08" db="EMBL/GenBank/DDBJ databases">
        <authorList>
            <person name="Kucharzyk K."/>
            <person name="Murdoch R.W."/>
            <person name="Higgins S."/>
            <person name="Loffler F."/>
        </authorList>
    </citation>
    <scope>NUCLEOTIDE SEQUENCE</scope>
</reference>
<dbReference type="PANTHER" id="PTHR36934:SF1">
    <property type="entry name" value="THIOESTERASE DOMAIN-CONTAINING PROTEIN"/>
    <property type="match status" value="1"/>
</dbReference>
<dbReference type="PANTHER" id="PTHR36934">
    <property type="entry name" value="BLR0278 PROTEIN"/>
    <property type="match status" value="1"/>
</dbReference>
<comment type="caution">
    <text evidence="2">The sequence shown here is derived from an EMBL/GenBank/DDBJ whole genome shotgun (WGS) entry which is preliminary data.</text>
</comment>
<dbReference type="InterPro" id="IPR054485">
    <property type="entry name" value="FlK-like_dom"/>
</dbReference>